<dbReference type="Gene3D" id="3.60.10.10">
    <property type="entry name" value="Endonuclease/exonuclease/phosphatase"/>
    <property type="match status" value="1"/>
</dbReference>
<dbReference type="EMBL" id="JBIGIB010000005">
    <property type="protein sequence ID" value="MFG6468370.1"/>
    <property type="molecule type" value="Genomic_DNA"/>
</dbReference>
<proteinExistence type="predicted"/>
<dbReference type="InterPro" id="IPR050410">
    <property type="entry name" value="CCR4/nocturin_mRNA_transcr"/>
</dbReference>
<name>A0ABW7H2B2_9BURK</name>
<accession>A0ABW7H2B2</accession>
<comment type="caution">
    <text evidence="2">The sequence shown here is derived from an EMBL/GenBank/DDBJ whole genome shotgun (WGS) entry which is preliminary data.</text>
</comment>
<dbReference type="PANTHER" id="PTHR12121">
    <property type="entry name" value="CARBON CATABOLITE REPRESSOR PROTEIN 4"/>
    <property type="match status" value="1"/>
</dbReference>
<keyword evidence="2" id="KW-0255">Endonuclease</keyword>
<sequence length="321" mass="35370">MPLLSIVRSLLLLRLSRRSAGPAGVRAAHTQKRTHPWGIAVGLIAFLSATAGHAGEPLKVATFNLRLNLASDGADAWPHRKAHVLAMARYHGWDILGTQEGLPDQIADLEQLEGFTRVGVGRDDGASRGEHAAIFVRHTRFEVKRSGTFWLSETPERPSKGWDGRCCHRIATWVELRDKQAPASAGSFYVFNTHFDHEGVVARRESARLLLSRWQALAGTAPTLVIGDFNSSPGSEPVRLLEAALLNARDTTRTPPYGPEGTFQAFRIDAPLPAQERIDHIFHTPGIEVLQWGALTDSLRGRWPSDHLPVEVRVTLPDAPR</sequence>
<evidence type="ECO:0000313" key="2">
    <source>
        <dbReference type="EMBL" id="MFG6468370.1"/>
    </source>
</evidence>
<feature type="domain" description="Endonuclease/exonuclease/phosphatase" evidence="1">
    <location>
        <begin position="61"/>
        <end position="307"/>
    </location>
</feature>
<dbReference type="RefSeq" id="WP_394386495.1">
    <property type="nucleotide sequence ID" value="NZ_JBIGIB010000005.1"/>
</dbReference>
<dbReference type="CDD" id="cd09083">
    <property type="entry name" value="EEP-1"/>
    <property type="match status" value="1"/>
</dbReference>
<reference evidence="2 3" key="1">
    <citation type="submission" date="2024-08" db="EMBL/GenBank/DDBJ databases">
        <authorList>
            <person name="Lu H."/>
        </authorList>
    </citation>
    <scope>NUCLEOTIDE SEQUENCE [LARGE SCALE GENOMIC DNA]</scope>
    <source>
        <strain evidence="2 3">BYS87W</strain>
    </source>
</reference>
<gene>
    <name evidence="2" type="ORF">ACG01O_17230</name>
</gene>
<keyword evidence="2" id="KW-0378">Hydrolase</keyword>
<keyword evidence="2" id="KW-0540">Nuclease</keyword>
<keyword evidence="3" id="KW-1185">Reference proteome</keyword>
<dbReference type="PANTHER" id="PTHR12121:SF36">
    <property type="entry name" value="ENDONUCLEASE_EXONUCLEASE_PHOSPHATASE DOMAIN-CONTAINING PROTEIN"/>
    <property type="match status" value="1"/>
</dbReference>
<dbReference type="GO" id="GO:0004519">
    <property type="term" value="F:endonuclease activity"/>
    <property type="evidence" value="ECO:0007669"/>
    <property type="project" value="UniProtKB-KW"/>
</dbReference>
<dbReference type="Pfam" id="PF03372">
    <property type="entry name" value="Exo_endo_phos"/>
    <property type="match status" value="1"/>
</dbReference>
<evidence type="ECO:0000259" key="1">
    <source>
        <dbReference type="Pfam" id="PF03372"/>
    </source>
</evidence>
<organism evidence="2 3">
    <name type="scientific">Pelomonas baiyunensis</name>
    <dbReference type="NCBI Taxonomy" id="3299026"/>
    <lineage>
        <taxon>Bacteria</taxon>
        <taxon>Pseudomonadati</taxon>
        <taxon>Pseudomonadota</taxon>
        <taxon>Betaproteobacteria</taxon>
        <taxon>Burkholderiales</taxon>
        <taxon>Sphaerotilaceae</taxon>
        <taxon>Roseateles</taxon>
    </lineage>
</organism>
<dbReference type="InterPro" id="IPR005135">
    <property type="entry name" value="Endo/exonuclease/phosphatase"/>
</dbReference>
<dbReference type="InterPro" id="IPR036691">
    <property type="entry name" value="Endo/exonu/phosph_ase_sf"/>
</dbReference>
<dbReference type="Proteomes" id="UP001606303">
    <property type="component" value="Unassembled WGS sequence"/>
</dbReference>
<dbReference type="SUPFAM" id="SSF56219">
    <property type="entry name" value="DNase I-like"/>
    <property type="match status" value="1"/>
</dbReference>
<evidence type="ECO:0000313" key="3">
    <source>
        <dbReference type="Proteomes" id="UP001606303"/>
    </source>
</evidence>
<protein>
    <submittedName>
        <fullName evidence="2">Endonuclease/exonuclease/phosphatase family protein</fullName>
    </submittedName>
</protein>